<dbReference type="SUPFAM" id="SSF57701">
    <property type="entry name" value="Zn2/Cys6 DNA-binding domain"/>
    <property type="match status" value="1"/>
</dbReference>
<dbReference type="PROSITE" id="PS00463">
    <property type="entry name" value="ZN2_CY6_FUNGAL_1"/>
    <property type="match status" value="1"/>
</dbReference>
<keyword evidence="6" id="KW-0539">Nucleus</keyword>
<dbReference type="EMBL" id="JARJLG010000037">
    <property type="protein sequence ID" value="KAJ7764531.1"/>
    <property type="molecule type" value="Genomic_DNA"/>
</dbReference>
<evidence type="ECO:0000256" key="7">
    <source>
        <dbReference type="SAM" id="MobiDB-lite"/>
    </source>
</evidence>
<sequence>MKRSREKDDSASTVRRGTKKTKSISSCASCRKHKTRCEILDPSNNPVRCHRCQVLALQCSYEETILPTPSTSKLPGSITSSSPKSSTVSAVGNYPPLPPTDRLWSFVSDEHKGIDWMAPMLAIQHLSRLPFAHLNIPPQSLPPLPSGELTLHRILSQERIRYLLDLFDERYTPWLNFKPTRNTSGPLLDTVCCAVASRHLDNVSGGAQIKMQLQKLTEDSIAKMIFNPRPSESVEAIQALLILSLWAPLGGPPENEGRDGRLLIASAVSMAMNLRLNQASLKATALSKSNGGRLSLEDTEALEEMLENARLWIALTNTESMLCLGTGRVPLSRRSPEDLQFIEFPASFDDSVDYGDVRLGLTAQSFDLLEEGVSHRLSVGVDVDSWYDKIMIVLEKMKRVKRLLTPLPYVLEHDQFYFHVLHIYQGMSRLLVIYHALWDARVSVGQVPLGETWHHCFKPHGVEAVGEWGRDMIQTTEALLVEVLAADIRLLSTAPDNVFTMISLAAGYVVAVKFLMFRGNSALVGASDLLLAKIVTHLNNVACAPGHAAQRAAFLVKGMFAKWEDRAKPPAIAASYPTPTSDRQVDNSTVVTNESSPNSNSEFFEQSAFSAQAQGAVDMPELDFSMFMDSTIPIDPEFWSNLAQSQLLPDYGDSSRYPT</sequence>
<evidence type="ECO:0000256" key="1">
    <source>
        <dbReference type="ARBA" id="ARBA00004123"/>
    </source>
</evidence>
<feature type="compositionally biased region" description="Low complexity" evidence="7">
    <location>
        <begin position="77"/>
        <end position="89"/>
    </location>
</feature>
<dbReference type="CDD" id="cd00067">
    <property type="entry name" value="GAL4"/>
    <property type="match status" value="1"/>
</dbReference>
<protein>
    <recommendedName>
        <fullName evidence="8">Zn(2)-C6 fungal-type domain-containing protein</fullName>
    </recommendedName>
</protein>
<name>A0AAD7JIF2_9AGAR</name>
<dbReference type="InterPro" id="IPR036864">
    <property type="entry name" value="Zn2-C6_fun-type_DNA-bd_sf"/>
</dbReference>
<dbReference type="SMART" id="SM00066">
    <property type="entry name" value="GAL4"/>
    <property type="match status" value="1"/>
</dbReference>
<proteinExistence type="predicted"/>
<feature type="region of interest" description="Disordered" evidence="7">
    <location>
        <begin position="70"/>
        <end position="92"/>
    </location>
</feature>
<organism evidence="9 10">
    <name type="scientific">Mycena maculata</name>
    <dbReference type="NCBI Taxonomy" id="230809"/>
    <lineage>
        <taxon>Eukaryota</taxon>
        <taxon>Fungi</taxon>
        <taxon>Dikarya</taxon>
        <taxon>Basidiomycota</taxon>
        <taxon>Agaricomycotina</taxon>
        <taxon>Agaricomycetes</taxon>
        <taxon>Agaricomycetidae</taxon>
        <taxon>Agaricales</taxon>
        <taxon>Marasmiineae</taxon>
        <taxon>Mycenaceae</taxon>
        <taxon>Mycena</taxon>
    </lineage>
</organism>
<dbReference type="PANTHER" id="PTHR31845">
    <property type="entry name" value="FINGER DOMAIN PROTEIN, PUTATIVE-RELATED"/>
    <property type="match status" value="1"/>
</dbReference>
<comment type="subcellular location">
    <subcellularLocation>
        <location evidence="1">Nucleus</location>
    </subcellularLocation>
</comment>
<dbReference type="GO" id="GO:0006351">
    <property type="term" value="P:DNA-templated transcription"/>
    <property type="evidence" value="ECO:0007669"/>
    <property type="project" value="InterPro"/>
</dbReference>
<evidence type="ECO:0000256" key="5">
    <source>
        <dbReference type="ARBA" id="ARBA00023163"/>
    </source>
</evidence>
<evidence type="ECO:0000313" key="9">
    <source>
        <dbReference type="EMBL" id="KAJ7764531.1"/>
    </source>
</evidence>
<dbReference type="GO" id="GO:0008270">
    <property type="term" value="F:zinc ion binding"/>
    <property type="evidence" value="ECO:0007669"/>
    <property type="project" value="InterPro"/>
</dbReference>
<gene>
    <name evidence="9" type="ORF">DFH07DRAFT_916742</name>
</gene>
<dbReference type="Pfam" id="PF00172">
    <property type="entry name" value="Zn_clus"/>
    <property type="match status" value="1"/>
</dbReference>
<dbReference type="GO" id="GO:0000981">
    <property type="term" value="F:DNA-binding transcription factor activity, RNA polymerase II-specific"/>
    <property type="evidence" value="ECO:0007669"/>
    <property type="project" value="InterPro"/>
</dbReference>
<evidence type="ECO:0000256" key="4">
    <source>
        <dbReference type="ARBA" id="ARBA00023125"/>
    </source>
</evidence>
<comment type="caution">
    <text evidence="9">The sequence shown here is derived from an EMBL/GenBank/DDBJ whole genome shotgun (WGS) entry which is preliminary data.</text>
</comment>
<feature type="compositionally biased region" description="Low complexity" evidence="7">
    <location>
        <begin position="587"/>
        <end position="602"/>
    </location>
</feature>
<feature type="compositionally biased region" description="Basic and acidic residues" evidence="7">
    <location>
        <begin position="1"/>
        <end position="10"/>
    </location>
</feature>
<evidence type="ECO:0000256" key="3">
    <source>
        <dbReference type="ARBA" id="ARBA00023015"/>
    </source>
</evidence>
<evidence type="ECO:0000313" key="10">
    <source>
        <dbReference type="Proteomes" id="UP001215280"/>
    </source>
</evidence>
<dbReference type="PROSITE" id="PS50048">
    <property type="entry name" value="ZN2_CY6_FUNGAL_2"/>
    <property type="match status" value="1"/>
</dbReference>
<evidence type="ECO:0000256" key="6">
    <source>
        <dbReference type="ARBA" id="ARBA00023242"/>
    </source>
</evidence>
<keyword evidence="4" id="KW-0238">DNA-binding</keyword>
<evidence type="ECO:0000256" key="2">
    <source>
        <dbReference type="ARBA" id="ARBA00022723"/>
    </source>
</evidence>
<dbReference type="CDD" id="cd12148">
    <property type="entry name" value="fungal_TF_MHR"/>
    <property type="match status" value="1"/>
</dbReference>
<dbReference type="SMART" id="SM00906">
    <property type="entry name" value="Fungal_trans"/>
    <property type="match status" value="1"/>
</dbReference>
<dbReference type="InterPro" id="IPR051089">
    <property type="entry name" value="prtT"/>
</dbReference>
<dbReference type="Gene3D" id="4.10.240.10">
    <property type="entry name" value="Zn(2)-C6 fungal-type DNA-binding domain"/>
    <property type="match status" value="1"/>
</dbReference>
<feature type="domain" description="Zn(2)-C6 fungal-type" evidence="8">
    <location>
        <begin position="26"/>
        <end position="61"/>
    </location>
</feature>
<feature type="region of interest" description="Disordered" evidence="7">
    <location>
        <begin position="571"/>
        <end position="603"/>
    </location>
</feature>
<feature type="region of interest" description="Disordered" evidence="7">
    <location>
        <begin position="1"/>
        <end position="20"/>
    </location>
</feature>
<keyword evidence="10" id="KW-1185">Reference proteome</keyword>
<evidence type="ECO:0000259" key="8">
    <source>
        <dbReference type="PROSITE" id="PS50048"/>
    </source>
</evidence>
<dbReference type="InterPro" id="IPR007219">
    <property type="entry name" value="XnlR_reg_dom"/>
</dbReference>
<dbReference type="GO" id="GO:0005634">
    <property type="term" value="C:nucleus"/>
    <property type="evidence" value="ECO:0007669"/>
    <property type="project" value="UniProtKB-SubCell"/>
</dbReference>
<dbReference type="GO" id="GO:0000976">
    <property type="term" value="F:transcription cis-regulatory region binding"/>
    <property type="evidence" value="ECO:0007669"/>
    <property type="project" value="TreeGrafter"/>
</dbReference>
<keyword evidence="3" id="KW-0805">Transcription regulation</keyword>
<dbReference type="AlphaFoldDB" id="A0AAD7JIF2"/>
<dbReference type="Proteomes" id="UP001215280">
    <property type="component" value="Unassembled WGS sequence"/>
</dbReference>
<keyword evidence="2" id="KW-0479">Metal-binding</keyword>
<dbReference type="PANTHER" id="PTHR31845:SF17">
    <property type="entry name" value="ZN(II)2CYS6 TRANSCRIPTION FACTOR (EUROFUNG)"/>
    <property type="match status" value="1"/>
</dbReference>
<accession>A0AAD7JIF2</accession>
<reference evidence="9" key="1">
    <citation type="submission" date="2023-03" db="EMBL/GenBank/DDBJ databases">
        <title>Massive genome expansion in bonnet fungi (Mycena s.s.) driven by repeated elements and novel gene families across ecological guilds.</title>
        <authorList>
            <consortium name="Lawrence Berkeley National Laboratory"/>
            <person name="Harder C.B."/>
            <person name="Miyauchi S."/>
            <person name="Viragh M."/>
            <person name="Kuo A."/>
            <person name="Thoen E."/>
            <person name="Andreopoulos B."/>
            <person name="Lu D."/>
            <person name="Skrede I."/>
            <person name="Drula E."/>
            <person name="Henrissat B."/>
            <person name="Morin E."/>
            <person name="Kohler A."/>
            <person name="Barry K."/>
            <person name="LaButti K."/>
            <person name="Morin E."/>
            <person name="Salamov A."/>
            <person name="Lipzen A."/>
            <person name="Mereny Z."/>
            <person name="Hegedus B."/>
            <person name="Baldrian P."/>
            <person name="Stursova M."/>
            <person name="Weitz H."/>
            <person name="Taylor A."/>
            <person name="Grigoriev I.V."/>
            <person name="Nagy L.G."/>
            <person name="Martin F."/>
            <person name="Kauserud H."/>
        </authorList>
    </citation>
    <scope>NUCLEOTIDE SEQUENCE</scope>
    <source>
        <strain evidence="9">CBHHK188m</strain>
    </source>
</reference>
<keyword evidence="5" id="KW-0804">Transcription</keyword>
<dbReference type="InterPro" id="IPR001138">
    <property type="entry name" value="Zn2Cys6_DnaBD"/>
</dbReference>